<protein>
    <recommendedName>
        <fullName evidence="5">Ig-like domain-containing protein</fullName>
    </recommendedName>
</protein>
<dbReference type="SUPFAM" id="SSF141072">
    <property type="entry name" value="CalX-like"/>
    <property type="match status" value="1"/>
</dbReference>
<sequence>MRQPDLTRSRRIAAVVAVVLGLSVPGGTAAAAPDTTVAAGTQWTVTRVAGGFRVTLRLDRDLPVTSGAPTLSVDGRLLGPATESADGRSLSLVTNDPSVAGAGTVTTDAFGPEPEPAARRATTPRTDLPRLTPETLRTDPSTPGPYRVAEAVYDFGDQAVPMLNIGGLRGEMTGKLYLPAGRGRVPVVVFMHGRHTSCYGSGAANPARWPCRATPDSPEQRFTIPSYLGYEAPARALASNGYAVISVSANAINANDNQLAADYGAQARGQLILDTLEMLRKADAGTPVVFHDAFTDRDVDLRAALTGDLTPAALRGRLDLRDIGIMGHSRGGEGVVAASTLNDALPVGRQFGIRAVLPLAPVDYDRISLPNVATATVLPYCDGDVENLMGQHIVDDSRHGFADDVLRSAVLVMGGNHNFFNSVWTPGGWPAGTGDDWLAASGADDPVCAPASPTTTRLTPAQQMQVGTTYLAGFFRLTLGGEKAFLPLFDGSNVMVPSTSFAHITSTATQPARSRVDITTFERPDGAVRAAGDATAEVCASMGGDGGVTVPQPMPFCTTTLNQAAVPHWSPATWAFDSPSSPMLHLRWTSPSGRVTVAVPPAARDVRRFQQLSVKMAADETVSTATDLTVTVVDRRGRTWSSPVTALNPAAVTRMPGVSSPWLRKVILQQVTIPVRALSGLDTGDLREVRFTAGAPTGGVYLSDLSVENRAVGARVPARQATVDVVPANVEEGSAAGTTEVAAVLSERVGHPVVAYVSVFGAATGRAGVTMRKVTFAPGQTCVAVPVPTYGDTLPSATPTTSFKVSATNVSGAVMGDNGFGTLTVREDDGVTTGTPAPEVGVPGDVCAEYARAPGRLEVVGTTAGRPTTLSAGGYRPGESVDFRLASTSLGRTAADARGRVTLTTTVPADTPRGRAQVSATGAGSRHTTTATVVFR</sequence>
<feature type="chain" id="PRO_5020543208" description="Ig-like domain-containing protein" evidence="2">
    <location>
        <begin position="32"/>
        <end position="936"/>
    </location>
</feature>
<evidence type="ECO:0000313" key="4">
    <source>
        <dbReference type="Proteomes" id="UP000294927"/>
    </source>
</evidence>
<dbReference type="EMBL" id="SOCP01000016">
    <property type="protein sequence ID" value="TDV43085.1"/>
    <property type="molecule type" value="Genomic_DNA"/>
</dbReference>
<feature type="compositionally biased region" description="Polar residues" evidence="1">
    <location>
        <begin position="918"/>
        <end position="929"/>
    </location>
</feature>
<evidence type="ECO:0000313" key="3">
    <source>
        <dbReference type="EMBL" id="TDV43085.1"/>
    </source>
</evidence>
<feature type="region of interest" description="Disordered" evidence="1">
    <location>
        <begin position="82"/>
        <end position="145"/>
    </location>
</feature>
<feature type="signal peptide" evidence="2">
    <location>
        <begin position="1"/>
        <end position="31"/>
    </location>
</feature>
<evidence type="ECO:0000256" key="2">
    <source>
        <dbReference type="SAM" id="SignalP"/>
    </source>
</evidence>
<dbReference type="Gene3D" id="2.60.40.2030">
    <property type="match status" value="1"/>
</dbReference>
<accession>A0A4R7V563</accession>
<dbReference type="AlphaFoldDB" id="A0A4R7V563"/>
<dbReference type="InterPro" id="IPR029058">
    <property type="entry name" value="AB_hydrolase_fold"/>
</dbReference>
<dbReference type="Gene3D" id="3.40.50.1820">
    <property type="entry name" value="alpha/beta hydrolase"/>
    <property type="match status" value="1"/>
</dbReference>
<feature type="compositionally biased region" description="Low complexity" evidence="1">
    <location>
        <begin position="119"/>
        <end position="140"/>
    </location>
</feature>
<feature type="region of interest" description="Disordered" evidence="1">
    <location>
        <begin position="907"/>
        <end position="929"/>
    </location>
</feature>
<keyword evidence="4" id="KW-1185">Reference proteome</keyword>
<dbReference type="InterPro" id="IPR038081">
    <property type="entry name" value="CalX-like_sf"/>
</dbReference>
<evidence type="ECO:0000256" key="1">
    <source>
        <dbReference type="SAM" id="MobiDB-lite"/>
    </source>
</evidence>
<comment type="caution">
    <text evidence="3">The sequence shown here is derived from an EMBL/GenBank/DDBJ whole genome shotgun (WGS) entry which is preliminary data.</text>
</comment>
<reference evidence="3 4" key="1">
    <citation type="submission" date="2019-03" db="EMBL/GenBank/DDBJ databases">
        <title>Genomic Encyclopedia of Archaeal and Bacterial Type Strains, Phase II (KMG-II): from individual species to whole genera.</title>
        <authorList>
            <person name="Goeker M."/>
        </authorList>
    </citation>
    <scope>NUCLEOTIDE SEQUENCE [LARGE SCALE GENOMIC DNA]</scope>
    <source>
        <strain evidence="3 4">DSM 45499</strain>
    </source>
</reference>
<dbReference type="SUPFAM" id="SSF53474">
    <property type="entry name" value="alpha/beta-Hydrolases"/>
    <property type="match status" value="1"/>
</dbReference>
<name>A0A4R7V563_9PSEU</name>
<organism evidence="3 4">
    <name type="scientific">Actinophytocola oryzae</name>
    <dbReference type="NCBI Taxonomy" id="502181"/>
    <lineage>
        <taxon>Bacteria</taxon>
        <taxon>Bacillati</taxon>
        <taxon>Actinomycetota</taxon>
        <taxon>Actinomycetes</taxon>
        <taxon>Pseudonocardiales</taxon>
        <taxon>Pseudonocardiaceae</taxon>
    </lineage>
</organism>
<gene>
    <name evidence="3" type="ORF">CLV71_11619</name>
</gene>
<keyword evidence="2" id="KW-0732">Signal</keyword>
<dbReference type="Proteomes" id="UP000294927">
    <property type="component" value="Unassembled WGS sequence"/>
</dbReference>
<evidence type="ECO:0008006" key="5">
    <source>
        <dbReference type="Google" id="ProtNLM"/>
    </source>
</evidence>
<proteinExistence type="predicted"/>